<dbReference type="EMBL" id="JAULSR010000003">
    <property type="protein sequence ID" value="KAK0624775.1"/>
    <property type="molecule type" value="Genomic_DNA"/>
</dbReference>
<evidence type="ECO:0000313" key="1">
    <source>
        <dbReference type="EMBL" id="KAK0624775.1"/>
    </source>
</evidence>
<dbReference type="Proteomes" id="UP001174934">
    <property type="component" value="Unassembled WGS sequence"/>
</dbReference>
<name>A0AA39X029_9PEZI</name>
<sequence>MQRSKWKSRDPFMFAGWEMEHLRKTLGDKKASPVTGWKKDSDGFWSFLNGTSQGMEDFL</sequence>
<proteinExistence type="predicted"/>
<accession>A0AA39X029</accession>
<keyword evidence="2" id="KW-1185">Reference proteome</keyword>
<comment type="caution">
    <text evidence="1">The sequence shown here is derived from an EMBL/GenBank/DDBJ whole genome shotgun (WGS) entry which is preliminary data.</text>
</comment>
<dbReference type="AlphaFoldDB" id="A0AA39X029"/>
<protein>
    <submittedName>
        <fullName evidence="1">Uncharacterized protein</fullName>
    </submittedName>
</protein>
<reference evidence="1" key="1">
    <citation type="submission" date="2023-06" db="EMBL/GenBank/DDBJ databases">
        <title>Genome-scale phylogeny and comparative genomics of the fungal order Sordariales.</title>
        <authorList>
            <consortium name="Lawrence Berkeley National Laboratory"/>
            <person name="Hensen N."/>
            <person name="Bonometti L."/>
            <person name="Westerberg I."/>
            <person name="Brannstrom I.O."/>
            <person name="Guillou S."/>
            <person name="Cros-Aarteil S."/>
            <person name="Calhoun S."/>
            <person name="Haridas S."/>
            <person name="Kuo A."/>
            <person name="Mondo S."/>
            <person name="Pangilinan J."/>
            <person name="Riley R."/>
            <person name="LaButti K."/>
            <person name="Andreopoulos B."/>
            <person name="Lipzen A."/>
            <person name="Chen C."/>
            <person name="Yanf M."/>
            <person name="Daum C."/>
            <person name="Ng V."/>
            <person name="Clum A."/>
            <person name="Steindorff A."/>
            <person name="Ohm R."/>
            <person name="Martin F."/>
            <person name="Silar P."/>
            <person name="Natvig D."/>
            <person name="Lalanne C."/>
            <person name="Gautier V."/>
            <person name="Ament-velasquez S.L."/>
            <person name="Kruys A."/>
            <person name="Hutchinson M.I."/>
            <person name="Powell A.J."/>
            <person name="Barry K."/>
            <person name="Miller A.N."/>
            <person name="Grigoriev I.V."/>
            <person name="Debuchy R."/>
            <person name="Gladieux P."/>
            <person name="Thoren M.H."/>
            <person name="Johannesson H."/>
        </authorList>
    </citation>
    <scope>NUCLEOTIDE SEQUENCE</scope>
    <source>
        <strain evidence="1">SMH3391-2</strain>
    </source>
</reference>
<evidence type="ECO:0000313" key="2">
    <source>
        <dbReference type="Proteomes" id="UP001174934"/>
    </source>
</evidence>
<organism evidence="1 2">
    <name type="scientific">Bombardia bombarda</name>
    <dbReference type="NCBI Taxonomy" id="252184"/>
    <lineage>
        <taxon>Eukaryota</taxon>
        <taxon>Fungi</taxon>
        <taxon>Dikarya</taxon>
        <taxon>Ascomycota</taxon>
        <taxon>Pezizomycotina</taxon>
        <taxon>Sordariomycetes</taxon>
        <taxon>Sordariomycetidae</taxon>
        <taxon>Sordariales</taxon>
        <taxon>Lasiosphaeriaceae</taxon>
        <taxon>Bombardia</taxon>
    </lineage>
</organism>
<gene>
    <name evidence="1" type="ORF">B0T17DRAFT_531015</name>
</gene>